<reference evidence="1 2" key="1">
    <citation type="journal article" date="2019" name="Int. J. Syst. Evol. Microbiol.">
        <title>The Global Catalogue of Microorganisms (GCM) 10K type strain sequencing project: providing services to taxonomists for standard genome sequencing and annotation.</title>
        <authorList>
            <consortium name="The Broad Institute Genomics Platform"/>
            <consortium name="The Broad Institute Genome Sequencing Center for Infectious Disease"/>
            <person name="Wu L."/>
            <person name="Ma J."/>
        </authorList>
    </citation>
    <scope>NUCLEOTIDE SEQUENCE [LARGE SCALE GENOMIC DNA]</scope>
    <source>
        <strain evidence="1 2">JCM 6922</strain>
    </source>
</reference>
<organism evidence="1 2">
    <name type="scientific">Streptomyces glaucus</name>
    <dbReference type="NCBI Taxonomy" id="284029"/>
    <lineage>
        <taxon>Bacteria</taxon>
        <taxon>Bacillati</taxon>
        <taxon>Actinomycetota</taxon>
        <taxon>Actinomycetes</taxon>
        <taxon>Kitasatosporales</taxon>
        <taxon>Streptomycetaceae</taxon>
        <taxon>Streptomyces</taxon>
    </lineage>
</organism>
<sequence length="275" mass="28765">MSTLISHAETAAPLAALLPARRGVPWTVEPAPQLIRAGGAMSRLVQGNRALDVVELGGRVEVYADRDSMAPVAPDVVVTETGPDPVAELSALVLRIVLPRMDREAARATRSAHGRDQVVIDTTADLNEIGFSLIDHGAHLDVVAHPDGVGLTWTLDNGAEWGLWAITSTGNLTVSYEGPVSGLYGVLPVLLPAAGPAGSDDVGSGFTRHLTDRFPQVRAVDAHSVEFGHHDDVNGYIALPASDEPATGADSSRRVAAHFANVGADLLLSLAPLLI</sequence>
<protein>
    <submittedName>
        <fullName evidence="1">Uncharacterized protein</fullName>
    </submittedName>
</protein>
<evidence type="ECO:0000313" key="2">
    <source>
        <dbReference type="Proteomes" id="UP001500460"/>
    </source>
</evidence>
<evidence type="ECO:0000313" key="1">
    <source>
        <dbReference type="EMBL" id="GAA2439308.1"/>
    </source>
</evidence>
<name>A0ABN3JVI5_9ACTN</name>
<accession>A0ABN3JVI5</accession>
<dbReference type="RefSeq" id="WP_344603819.1">
    <property type="nucleotide sequence ID" value="NZ_BAAATK010000018.1"/>
</dbReference>
<dbReference type="Proteomes" id="UP001500460">
    <property type="component" value="Unassembled WGS sequence"/>
</dbReference>
<keyword evidence="2" id="KW-1185">Reference proteome</keyword>
<dbReference type="EMBL" id="BAAATK010000018">
    <property type="protein sequence ID" value="GAA2439308.1"/>
    <property type="molecule type" value="Genomic_DNA"/>
</dbReference>
<proteinExistence type="predicted"/>
<comment type="caution">
    <text evidence="1">The sequence shown here is derived from an EMBL/GenBank/DDBJ whole genome shotgun (WGS) entry which is preliminary data.</text>
</comment>
<gene>
    <name evidence="1" type="ORF">GCM10010421_31950</name>
</gene>